<feature type="non-terminal residue" evidence="2">
    <location>
        <position position="141"/>
    </location>
</feature>
<dbReference type="InterPro" id="IPR005835">
    <property type="entry name" value="NTP_transferase_dom"/>
</dbReference>
<sequence length="141" mass="15954">DTGKRILIILENELLKAVITDGDIRRWIMKNGNLSNSVKEVANYSPKYITEFEKNKVKDIMREYGVSAIPVVGAKGKLESVIFWDDIELKSRECKANLNIPVVIMAGGLGSRLYPYTKILPKPLIPIGDIPIIERIINKFR</sequence>
<dbReference type="Pfam" id="PF00483">
    <property type="entry name" value="NTP_transferase"/>
    <property type="match status" value="1"/>
</dbReference>
<evidence type="ECO:0000259" key="1">
    <source>
        <dbReference type="Pfam" id="PF00483"/>
    </source>
</evidence>
<comment type="caution">
    <text evidence="2">The sequence shown here is derived from an EMBL/GenBank/DDBJ whole genome shotgun (WGS) entry which is preliminary data.</text>
</comment>
<feature type="non-terminal residue" evidence="2">
    <location>
        <position position="1"/>
    </location>
</feature>
<accession>A0AAW9KDL4</accession>
<dbReference type="Proteomes" id="UP001288944">
    <property type="component" value="Unassembled WGS sequence"/>
</dbReference>
<dbReference type="SUPFAM" id="SSF53448">
    <property type="entry name" value="Nucleotide-diphospho-sugar transferases"/>
    <property type="match status" value="1"/>
</dbReference>
<dbReference type="Gene3D" id="3.90.550.10">
    <property type="entry name" value="Spore Coat Polysaccharide Biosynthesis Protein SpsA, Chain A"/>
    <property type="match status" value="1"/>
</dbReference>
<dbReference type="Gene3D" id="3.10.580.10">
    <property type="entry name" value="CBS-domain"/>
    <property type="match status" value="1"/>
</dbReference>
<evidence type="ECO:0000313" key="2">
    <source>
        <dbReference type="EMBL" id="MDZ7543596.1"/>
    </source>
</evidence>
<protein>
    <submittedName>
        <fullName evidence="2">Nucleotidyltransferase</fullName>
    </submittedName>
</protein>
<dbReference type="EMBL" id="WNUR01001374">
    <property type="protein sequence ID" value="MDZ7543596.1"/>
    <property type="molecule type" value="Genomic_DNA"/>
</dbReference>
<gene>
    <name evidence="2" type="ORF">GNF83_21005</name>
</gene>
<dbReference type="AlphaFoldDB" id="A0AAW9KDL4"/>
<evidence type="ECO:0000313" key="3">
    <source>
        <dbReference type="Proteomes" id="UP001288944"/>
    </source>
</evidence>
<proteinExistence type="predicted"/>
<dbReference type="InterPro" id="IPR046342">
    <property type="entry name" value="CBS_dom_sf"/>
</dbReference>
<reference evidence="2" key="1">
    <citation type="submission" date="2019-11" db="EMBL/GenBank/DDBJ databases">
        <title>Characterization of Clostridium perfringens isolates from swine manure treated agricultural soils.</title>
        <authorList>
            <person name="Wushke S.T."/>
        </authorList>
    </citation>
    <scope>NUCLEOTIDE SEQUENCE</scope>
    <source>
        <strain evidence="2">X62</strain>
    </source>
</reference>
<name>A0AAW9KDL4_CLOPF</name>
<organism evidence="2 3">
    <name type="scientific">Clostridium perfringens</name>
    <dbReference type="NCBI Taxonomy" id="1502"/>
    <lineage>
        <taxon>Bacteria</taxon>
        <taxon>Bacillati</taxon>
        <taxon>Bacillota</taxon>
        <taxon>Clostridia</taxon>
        <taxon>Eubacteriales</taxon>
        <taxon>Clostridiaceae</taxon>
        <taxon>Clostridium</taxon>
    </lineage>
</organism>
<dbReference type="InterPro" id="IPR029044">
    <property type="entry name" value="Nucleotide-diphossugar_trans"/>
</dbReference>
<feature type="domain" description="Nucleotidyl transferase" evidence="1">
    <location>
        <begin position="103"/>
        <end position="139"/>
    </location>
</feature>